<dbReference type="EMBL" id="JACXIY010000003">
    <property type="protein sequence ID" value="MBD2867568.1"/>
    <property type="molecule type" value="Genomic_DNA"/>
</dbReference>
<name>A0A927CGB5_9BACL</name>
<gene>
    <name evidence="2" type="ORF">IDH41_03190</name>
</gene>
<dbReference type="AlphaFoldDB" id="A0A927CGB5"/>
<evidence type="ECO:0000256" key="1">
    <source>
        <dbReference type="SAM" id="SignalP"/>
    </source>
</evidence>
<protein>
    <submittedName>
        <fullName evidence="2">Cytochrome C oxidase subunit II</fullName>
    </submittedName>
</protein>
<dbReference type="SUPFAM" id="SSF49503">
    <property type="entry name" value="Cupredoxins"/>
    <property type="match status" value="1"/>
</dbReference>
<comment type="caution">
    <text evidence="2">The sequence shown here is derived from an EMBL/GenBank/DDBJ whole genome shotgun (WGS) entry which is preliminary data.</text>
</comment>
<dbReference type="RefSeq" id="WP_190858243.1">
    <property type="nucleotide sequence ID" value="NZ_JACXIY010000003.1"/>
</dbReference>
<keyword evidence="3" id="KW-1185">Reference proteome</keyword>
<keyword evidence="1" id="KW-0732">Signal</keyword>
<evidence type="ECO:0000313" key="3">
    <source>
        <dbReference type="Proteomes" id="UP000632125"/>
    </source>
</evidence>
<proteinExistence type="predicted"/>
<dbReference type="Gene3D" id="2.60.40.420">
    <property type="entry name" value="Cupredoxins - blue copper proteins"/>
    <property type="match status" value="1"/>
</dbReference>
<organism evidence="2 3">
    <name type="scientific">Paenibacillus arenilitoris</name>
    <dbReference type="NCBI Taxonomy" id="2772299"/>
    <lineage>
        <taxon>Bacteria</taxon>
        <taxon>Bacillati</taxon>
        <taxon>Bacillota</taxon>
        <taxon>Bacilli</taxon>
        <taxon>Bacillales</taxon>
        <taxon>Paenibacillaceae</taxon>
        <taxon>Paenibacillus</taxon>
    </lineage>
</organism>
<evidence type="ECO:0000313" key="2">
    <source>
        <dbReference type="EMBL" id="MBD2867568.1"/>
    </source>
</evidence>
<dbReference type="PROSITE" id="PS51257">
    <property type="entry name" value="PROKAR_LIPOPROTEIN"/>
    <property type="match status" value="1"/>
</dbReference>
<dbReference type="Proteomes" id="UP000632125">
    <property type="component" value="Unassembled WGS sequence"/>
</dbReference>
<feature type="signal peptide" evidence="1">
    <location>
        <begin position="1"/>
        <end position="24"/>
    </location>
</feature>
<sequence>MKKWLLFASAMCLVIVLAACGANSANNPANDAEANAETGAAVDEGAASSELVITASNWEFDQKEYKIKAGETVNVKIDSIDGLHSAKIQKTDYEVKNGKAVAVNIAEPGSYEIICNIPCGQGHRTMKSTLVVE</sequence>
<reference evidence="2" key="1">
    <citation type="submission" date="2020-09" db="EMBL/GenBank/DDBJ databases">
        <title>A novel bacterium of genus Paenibacillus, isolated from South China Sea.</title>
        <authorList>
            <person name="Huang H."/>
            <person name="Mo K."/>
            <person name="Hu Y."/>
        </authorList>
    </citation>
    <scope>NUCLEOTIDE SEQUENCE</scope>
    <source>
        <strain evidence="2">IB182493</strain>
    </source>
</reference>
<dbReference type="InterPro" id="IPR008972">
    <property type="entry name" value="Cupredoxin"/>
</dbReference>
<accession>A0A927CGB5</accession>
<feature type="chain" id="PRO_5037161246" evidence="1">
    <location>
        <begin position="25"/>
        <end position="133"/>
    </location>
</feature>